<organism evidence="2 3">
    <name type="scientific">Cocleimonas flava</name>
    <dbReference type="NCBI Taxonomy" id="634765"/>
    <lineage>
        <taxon>Bacteria</taxon>
        <taxon>Pseudomonadati</taxon>
        <taxon>Pseudomonadota</taxon>
        <taxon>Gammaproteobacteria</taxon>
        <taxon>Thiotrichales</taxon>
        <taxon>Thiotrichaceae</taxon>
        <taxon>Cocleimonas</taxon>
    </lineage>
</organism>
<dbReference type="PANTHER" id="PTHR10334">
    <property type="entry name" value="CYSTEINE-RICH SECRETORY PROTEIN-RELATED"/>
    <property type="match status" value="1"/>
</dbReference>
<comment type="caution">
    <text evidence="2">The sequence shown here is derived from an EMBL/GenBank/DDBJ whole genome shotgun (WGS) entry which is preliminary data.</text>
</comment>
<dbReference type="SUPFAM" id="SSF55797">
    <property type="entry name" value="PR-1-like"/>
    <property type="match status" value="1"/>
</dbReference>
<dbReference type="InterPro" id="IPR001283">
    <property type="entry name" value="CRISP-related"/>
</dbReference>
<accession>A0A4R1F8C6</accession>
<dbReference type="CDD" id="cd05381">
    <property type="entry name" value="CAP_PR-1"/>
    <property type="match status" value="1"/>
</dbReference>
<protein>
    <submittedName>
        <fullName evidence="2">Cysteine-rich secretory family protein</fullName>
    </submittedName>
</protein>
<reference evidence="2 3" key="1">
    <citation type="submission" date="2019-03" db="EMBL/GenBank/DDBJ databases">
        <title>Genomic Encyclopedia of Type Strains, Phase IV (KMG-IV): sequencing the most valuable type-strain genomes for metagenomic binning, comparative biology and taxonomic classification.</title>
        <authorList>
            <person name="Goeker M."/>
        </authorList>
    </citation>
    <scope>NUCLEOTIDE SEQUENCE [LARGE SCALE GENOMIC DNA]</scope>
    <source>
        <strain evidence="2 3">DSM 24830</strain>
    </source>
</reference>
<dbReference type="InterPro" id="IPR002413">
    <property type="entry name" value="V5_allergen-like"/>
</dbReference>
<dbReference type="PROSITE" id="PS51257">
    <property type="entry name" value="PROKAR_LIPOPROTEIN"/>
    <property type="match status" value="1"/>
</dbReference>
<dbReference type="InterPro" id="IPR014044">
    <property type="entry name" value="CAP_dom"/>
</dbReference>
<name>A0A4R1F8C6_9GAMM</name>
<dbReference type="OrthoDB" id="9794228at2"/>
<dbReference type="PRINTS" id="PR00837">
    <property type="entry name" value="V5TPXLIKE"/>
</dbReference>
<proteinExistence type="predicted"/>
<keyword evidence="3" id="KW-1185">Reference proteome</keyword>
<dbReference type="AlphaFoldDB" id="A0A4R1F8C6"/>
<dbReference type="RefSeq" id="WP_131904605.1">
    <property type="nucleotide sequence ID" value="NZ_BAAAFU010000008.1"/>
</dbReference>
<dbReference type="FunFam" id="3.40.33.10:FF:000004">
    <property type="entry name" value="CAP, cysteine-rich secretory protein, antigen 5"/>
    <property type="match status" value="1"/>
</dbReference>
<dbReference type="Pfam" id="PF00188">
    <property type="entry name" value="CAP"/>
    <property type="match status" value="1"/>
</dbReference>
<dbReference type="InterPro" id="IPR035940">
    <property type="entry name" value="CAP_sf"/>
</dbReference>
<dbReference type="Gene3D" id="3.40.33.10">
    <property type="entry name" value="CAP"/>
    <property type="match status" value="1"/>
</dbReference>
<dbReference type="Proteomes" id="UP000294887">
    <property type="component" value="Unassembled WGS sequence"/>
</dbReference>
<dbReference type="PROSITE" id="PS01009">
    <property type="entry name" value="CRISP_1"/>
    <property type="match status" value="1"/>
</dbReference>
<evidence type="ECO:0000259" key="1">
    <source>
        <dbReference type="SMART" id="SM00198"/>
    </source>
</evidence>
<dbReference type="PRINTS" id="PR00838">
    <property type="entry name" value="V5ALLERGEN"/>
</dbReference>
<dbReference type="EMBL" id="SMFQ01000002">
    <property type="protein sequence ID" value="TCJ88939.1"/>
    <property type="molecule type" value="Genomic_DNA"/>
</dbReference>
<dbReference type="GO" id="GO:0005576">
    <property type="term" value="C:extracellular region"/>
    <property type="evidence" value="ECO:0007669"/>
    <property type="project" value="InterPro"/>
</dbReference>
<feature type="domain" description="SCP" evidence="1">
    <location>
        <begin position="81"/>
        <end position="227"/>
    </location>
</feature>
<gene>
    <name evidence="2" type="ORF">EV695_0799</name>
</gene>
<evidence type="ECO:0000313" key="2">
    <source>
        <dbReference type="EMBL" id="TCJ88939.1"/>
    </source>
</evidence>
<dbReference type="InterPro" id="IPR018244">
    <property type="entry name" value="Allrgn_V5/Tpx1_CS"/>
</dbReference>
<dbReference type="SMART" id="SM00198">
    <property type="entry name" value="SCP"/>
    <property type="match status" value="1"/>
</dbReference>
<evidence type="ECO:0000313" key="3">
    <source>
        <dbReference type="Proteomes" id="UP000294887"/>
    </source>
</evidence>
<sequence length="231" mass="26565">MHTRIKPIQRSMLFFISSLLLISCSVEQKESPPLEIIEPTEELVEGFTHDPKNIELPPEDPIEQQIIEVRPPAKPPLSKSQLFSGVLKSHNRVRAKHRLKPLKWSNKLARYSKEWANHLGSGSSCTMRHRSGQPPYGENLYWSSAVVWSDGFRETNRVTIKDVVKAWTDEERWYDYQSNSCKPGQKCGHYTQVVWKNTTEVGCAVKVCNDKSQTWVCSYNPPGNYTGMRPY</sequence>